<dbReference type="InterPro" id="IPR022998">
    <property type="entry name" value="ThiamineP_synth_TenI"/>
</dbReference>
<sequence>MEIHVITPAQKDRARLMEVASCIYPHVTAIHIRQKSWSWQQVERFVNRLLDRGIPASKLVLNEHAMLALEMGLGGVHLPEHVAERVSLSPYDREYKYDCKYNGTGTGLRLRIGRSVHSIDSALQAERVDCDYVFYGHVYATASKPGIPPRGIAAVQQLCNKLRLPVMAIGGIQPTHIDELHAAGVAGIALMSGIFEAAEPESQLELYRKQIANTATTKIRIGSDQK</sequence>
<feature type="domain" description="Thiamine phosphate synthase/TenI" evidence="3">
    <location>
        <begin position="4"/>
        <end position="194"/>
    </location>
</feature>
<dbReference type="Gene3D" id="3.20.20.70">
    <property type="entry name" value="Aldolase class I"/>
    <property type="match status" value="1"/>
</dbReference>
<keyword evidence="5" id="KW-1185">Reference proteome</keyword>
<dbReference type="EMBL" id="JBHUEH010000007">
    <property type="protein sequence ID" value="MFD1884287.1"/>
    <property type="molecule type" value="Genomic_DNA"/>
</dbReference>
<evidence type="ECO:0000313" key="4">
    <source>
        <dbReference type="EMBL" id="MFD1884287.1"/>
    </source>
</evidence>
<accession>A0ABW4RDF2</accession>
<dbReference type="InterPro" id="IPR036206">
    <property type="entry name" value="ThiamineP_synth_sf"/>
</dbReference>
<evidence type="ECO:0000259" key="3">
    <source>
        <dbReference type="Pfam" id="PF02581"/>
    </source>
</evidence>
<comment type="caution">
    <text evidence="4">The sequence shown here is derived from an EMBL/GenBank/DDBJ whole genome shotgun (WGS) entry which is preliminary data.</text>
</comment>
<proteinExistence type="predicted"/>
<dbReference type="CDD" id="cd00564">
    <property type="entry name" value="TMP_TenI"/>
    <property type="match status" value="1"/>
</dbReference>
<reference evidence="5" key="1">
    <citation type="journal article" date="2019" name="Int. J. Syst. Evol. Microbiol.">
        <title>The Global Catalogue of Microorganisms (GCM) 10K type strain sequencing project: providing services to taxonomists for standard genome sequencing and annotation.</title>
        <authorList>
            <consortium name="The Broad Institute Genomics Platform"/>
            <consortium name="The Broad Institute Genome Sequencing Center for Infectious Disease"/>
            <person name="Wu L."/>
            <person name="Ma J."/>
        </authorList>
    </citation>
    <scope>NUCLEOTIDE SEQUENCE [LARGE SCALE GENOMIC DNA]</scope>
    <source>
        <strain evidence="5">CCUG 54950</strain>
    </source>
</reference>
<dbReference type="SUPFAM" id="SSF51391">
    <property type="entry name" value="Thiamin phosphate synthase"/>
    <property type="match status" value="1"/>
</dbReference>
<dbReference type="InterPro" id="IPR013785">
    <property type="entry name" value="Aldolase_TIM"/>
</dbReference>
<keyword evidence="2" id="KW-0784">Thiamine biosynthesis</keyword>
<dbReference type="PANTHER" id="PTHR20857">
    <property type="entry name" value="THIAMINE-PHOSPHATE PYROPHOSPHORYLASE"/>
    <property type="match status" value="1"/>
</dbReference>
<evidence type="ECO:0000256" key="1">
    <source>
        <dbReference type="ARBA" id="ARBA00004948"/>
    </source>
</evidence>
<evidence type="ECO:0000256" key="2">
    <source>
        <dbReference type="ARBA" id="ARBA00022977"/>
    </source>
</evidence>
<evidence type="ECO:0000313" key="5">
    <source>
        <dbReference type="Proteomes" id="UP001597233"/>
    </source>
</evidence>
<dbReference type="PANTHER" id="PTHR20857:SF22">
    <property type="entry name" value="THIAZOLE TAUTOMERASE"/>
    <property type="match status" value="1"/>
</dbReference>
<comment type="pathway">
    <text evidence="1">Cofactor biosynthesis; thiamine diphosphate biosynthesis.</text>
</comment>
<organism evidence="4 5">
    <name type="scientific">Paenibacillus wenxiniae</name>
    <dbReference type="NCBI Taxonomy" id="1636843"/>
    <lineage>
        <taxon>Bacteria</taxon>
        <taxon>Bacillati</taxon>
        <taxon>Bacillota</taxon>
        <taxon>Bacilli</taxon>
        <taxon>Bacillales</taxon>
        <taxon>Paenibacillaceae</taxon>
        <taxon>Paenibacillus</taxon>
    </lineage>
</organism>
<dbReference type="RefSeq" id="WP_347326838.1">
    <property type="nucleotide sequence ID" value="NZ_JBCGUH010000016.1"/>
</dbReference>
<name>A0ABW4RDF2_9BACL</name>
<gene>
    <name evidence="4" type="ORF">ACFSC9_02010</name>
</gene>
<protein>
    <submittedName>
        <fullName evidence="4">Thiamine phosphate synthase</fullName>
    </submittedName>
</protein>
<dbReference type="Pfam" id="PF02581">
    <property type="entry name" value="TMP-TENI"/>
    <property type="match status" value="1"/>
</dbReference>
<dbReference type="Proteomes" id="UP001597233">
    <property type="component" value="Unassembled WGS sequence"/>
</dbReference>